<dbReference type="InterPro" id="IPR022742">
    <property type="entry name" value="Hydrolase_4"/>
</dbReference>
<name>A0ABR5MNF3_9BACI</name>
<keyword evidence="3" id="KW-1185">Reference proteome</keyword>
<protein>
    <recommendedName>
        <fullName evidence="1">Serine aminopeptidase S33 domain-containing protein</fullName>
    </recommendedName>
</protein>
<comment type="caution">
    <text evidence="2">The sequence shown here is derived from an EMBL/GenBank/DDBJ whole genome shotgun (WGS) entry which is preliminary data.</text>
</comment>
<reference evidence="2 3" key="1">
    <citation type="submission" date="2015-07" db="EMBL/GenBank/DDBJ databases">
        <title>High-quality draft genome sequence of Oceanobacillus caeni HM6, a bacillus isolated from a human feces.</title>
        <authorList>
            <person name="Kumar J."/>
            <person name="Verma M.K."/>
            <person name="Pandey R."/>
            <person name="Bhambi M."/>
            <person name="Chauhan N."/>
        </authorList>
    </citation>
    <scope>NUCLEOTIDE SEQUENCE [LARGE SCALE GENOMIC DNA]</scope>
    <source>
        <strain evidence="2 3">HM6</strain>
    </source>
</reference>
<dbReference type="Proteomes" id="UP000037854">
    <property type="component" value="Unassembled WGS sequence"/>
</dbReference>
<evidence type="ECO:0000259" key="1">
    <source>
        <dbReference type="Pfam" id="PF12146"/>
    </source>
</evidence>
<dbReference type="SUPFAM" id="SSF53474">
    <property type="entry name" value="alpha/beta-Hydrolases"/>
    <property type="match status" value="1"/>
</dbReference>
<dbReference type="Gene3D" id="3.40.50.1820">
    <property type="entry name" value="alpha/beta hydrolase"/>
    <property type="match status" value="1"/>
</dbReference>
<dbReference type="Pfam" id="PF12146">
    <property type="entry name" value="Hydrolase_4"/>
    <property type="match status" value="1"/>
</dbReference>
<dbReference type="InterPro" id="IPR029058">
    <property type="entry name" value="AB_hydrolase_fold"/>
</dbReference>
<sequence length="307" mass="35214">MGQSFWFKTKDYTDLYIKRWSTENAKPKAIIQISHGMAEHIERYDSFATFLTNKGFTVYGNDHRGHGQTGLKQGLLGYFDQNNGFFKVVNDLHQINVHIKEEHPHVPIFLFGHSMGSFIARSFIQKYSHSIDGVILSGTGYYPDSITIPGKLLSMLLPSKKPSKIMNRLAFGNYNKRVTGHKTAYDWISSDELEVEKYLKDPLSGFIPTARFFYDLMSGLNQMQKQNHSIRKDLPMLFISGSDDPVGNYEKGVWKSVQLYKDVGIKSIDTHLFKGARHEILNDSVKEEVHSVIYNWINQQLSNIKHS</sequence>
<evidence type="ECO:0000313" key="2">
    <source>
        <dbReference type="EMBL" id="KPH78770.1"/>
    </source>
</evidence>
<proteinExistence type="predicted"/>
<feature type="domain" description="Serine aminopeptidase S33" evidence="1">
    <location>
        <begin position="26"/>
        <end position="284"/>
    </location>
</feature>
<organism evidence="2 3">
    <name type="scientific">Oceanobacillus caeni</name>
    <dbReference type="NCBI Taxonomy" id="405946"/>
    <lineage>
        <taxon>Bacteria</taxon>
        <taxon>Bacillati</taxon>
        <taxon>Bacillota</taxon>
        <taxon>Bacilli</taxon>
        <taxon>Bacillales</taxon>
        <taxon>Bacillaceae</taxon>
        <taxon>Oceanobacillus</taxon>
    </lineage>
</organism>
<gene>
    <name evidence="2" type="ORF">AFL42_01315</name>
</gene>
<accession>A0ABR5MNF3</accession>
<dbReference type="EMBL" id="LGTK01000002">
    <property type="protein sequence ID" value="KPH78770.1"/>
    <property type="molecule type" value="Genomic_DNA"/>
</dbReference>
<dbReference type="PANTHER" id="PTHR11614">
    <property type="entry name" value="PHOSPHOLIPASE-RELATED"/>
    <property type="match status" value="1"/>
</dbReference>
<dbReference type="InterPro" id="IPR051044">
    <property type="entry name" value="MAG_DAG_Lipase"/>
</dbReference>
<dbReference type="RefSeq" id="WP_060667566.1">
    <property type="nucleotide sequence ID" value="NZ_JANKBL010000003.1"/>
</dbReference>
<evidence type="ECO:0000313" key="3">
    <source>
        <dbReference type="Proteomes" id="UP000037854"/>
    </source>
</evidence>